<reference evidence="3 4" key="1">
    <citation type="submission" date="2020-08" db="EMBL/GenBank/DDBJ databases">
        <title>Cohnella phylogeny.</title>
        <authorList>
            <person name="Dunlap C."/>
        </authorList>
    </citation>
    <scope>NUCLEOTIDE SEQUENCE [LARGE SCALE GENOMIC DNA]</scope>
    <source>
        <strain evidence="3 4">DSM 28246</strain>
    </source>
</reference>
<sequence length="1756" mass="192542">MRKKVLSLLVALTMAGSVPVYAEVDNVNGDSVIRTTFQTGASGDDESTHVLADSVMVYVNDPASIESKISAWTNQGYQVDVMMALNRDMNYYKRGLYDGVEHVDEIQKDKNGNLFTHSTSVDVPYMVPTENWNNYIYSMAKASIDAGARRIVFEEPDVFIKSGYSDAFKREWLAYYGEDWVDPASSKEAEFKSQKLKVYLCYRALKDISERIKAYDSNVEVLVASHTAISYLMYGITTSNYDYYNIPTIDGYIAQVWSDTALVPVPTSGNSERRVFESAYIDYSSFAHLKLGDDGKQLYALADPKADTPGYSWTEYEQFYKTTIAAQLMQPQFKQFEVVPWSERGFAQAPGSYKTIQTNVYRALQDMYEKSATIEAGTQGIGILYSDTISQMSTAGAVTSFYGPMVPLVAKGIPLQVIPAETLTKPNALTNTKVLLVSYDEWKAIEGNVGVGNGTGSKVNDALRDWVKGGGVLVYTGGSGSTDQLEEWWTETNLSSPKQDLWNKLGLNVSSERTSTGTNDIVLQSSSGAGVFGGRSSINIPKRFTVTSAELGAGATSLYEANGQSIAYEQAVEQGKVIVMGVSADYFASSPDASQLIRDIAKYAVEQAGETYTEANLLKSVRGPYTTIQVMDQPEQLQLQGSYIDLFDDRLPVVTGMAEMQPRTNAMLYDINHRDANKPEVLFASGELTDVMEGADETSYKLAGTPISRASARLGAPEGLYPETVTATDAANEPVTVSAEWENSSRTLLIRHDHRKQGVTVHVQWSSTPVPDTAPVDFVEKRVETNQNEGDADFKVRYTGGRHPDFRFTDQSAELVYKFDINQYPKASLALEIANNYLISVSGDDAVWTELFRADLDANGDPVVGGANKGIRSIGNLAQYANADGEVYVKMTNADPTRGNGPVMYSFTLSYEERIAPFTVRTNDILNIQPGETKTLELAVTNRDTVAHQVAMSILPNVKDALSFIPESAAEGDYLVENVGSAMSGGGRYADGANYFVYKLPVPQDMGNPVLKLTLSNRFEVSLSSDGTNWTVVDYEADSSVAGGTNNRERSYPISNYQNQSGSVYVKIGDRYRQGWGGMLHRLTLSGDSEPELAIAFPDNHIEILPHQTRTIHVQVTPNTDITSSSPQQPIRLSTGTIGIEYLLPIKINFVKPVYQAKWASSPITIDGVANESEWNDATDIVISQSDPNLLRYGTLWGNTGDIHAKYRLKWDDKNLYVLEQREDSEFLFTEAGANMFSSTASMLFLDIDHNKKGAAYRSGDYAVMFTAGGPDSQPHVFLRQGDDGGVQEYTLTDAVIRSNIDTAANKYVLEMAIPWSDLQITPFSPSNDRIMGMSMLSTRKLSGNVWGQLMWAGNGDDQANWADMKLVGKPAPKPPNVTSGSPTTPVDTGKQQVVTEEQLKNAKAGIITIEVLKNKESVILPSNVADLIGSNRLQIAQNNMTIEFSKEQLQQIQGVVTGAQAVGAQITFSAAIAPKEAVTNFMKRSINGSVHLTAASDVMDFKLNVVTRDGSVVPVTTFTEPLTLTFKVNPDANPNLLGVYDIAVDGTIKYVGGKISDGVMAVKVNYLSQYAVLEYDKTFLDVSSSFWTSEVIKHMVAKHIIEGVSDTRFAPQGMITRAEFAAMIARALELKAVNNSKFKDVGSTKWFAESVAAVEEAGIVLGRSTDLFAPNDSITREEMAVISIRAYEYRKGNKGATTKMDSFSDQALISDWAQDAVNRAQELGFIDGRGKNRFAPKEMLTRAEGAQVLSKLLTD</sequence>
<feature type="signal peptide" evidence="1">
    <location>
        <begin position="1"/>
        <end position="22"/>
    </location>
</feature>
<dbReference type="RefSeq" id="WP_185142326.1">
    <property type="nucleotide sequence ID" value="NZ_JACJVP010000011.1"/>
</dbReference>
<dbReference type="InterPro" id="IPR001119">
    <property type="entry name" value="SLH_dom"/>
</dbReference>
<dbReference type="Pfam" id="PF06452">
    <property type="entry name" value="CBM9_1"/>
    <property type="match status" value="1"/>
</dbReference>
<feature type="domain" description="SLH" evidence="2">
    <location>
        <begin position="1640"/>
        <end position="1698"/>
    </location>
</feature>
<comment type="caution">
    <text evidence="3">The sequence shown here is derived from an EMBL/GenBank/DDBJ whole genome shotgun (WGS) entry which is preliminary data.</text>
</comment>
<dbReference type="PROSITE" id="PS51272">
    <property type="entry name" value="SLH"/>
    <property type="match status" value="3"/>
</dbReference>
<dbReference type="InterPro" id="IPR029062">
    <property type="entry name" value="Class_I_gatase-like"/>
</dbReference>
<keyword evidence="1" id="KW-0732">Signal</keyword>
<evidence type="ECO:0000256" key="1">
    <source>
        <dbReference type="SAM" id="SignalP"/>
    </source>
</evidence>
<dbReference type="InterPro" id="IPR010502">
    <property type="entry name" value="Carb-bd_dom_fam9"/>
</dbReference>
<dbReference type="Gene3D" id="3.40.50.880">
    <property type="match status" value="1"/>
</dbReference>
<dbReference type="PANTHER" id="PTHR43308:SF5">
    <property type="entry name" value="S-LAYER PROTEIN _ PEPTIDOGLYCAN ENDO-BETA-N-ACETYLGLUCOSAMINIDASE"/>
    <property type="match status" value="1"/>
</dbReference>
<feature type="chain" id="PRO_5030636282" evidence="1">
    <location>
        <begin position="23"/>
        <end position="1756"/>
    </location>
</feature>
<dbReference type="Pfam" id="PF00395">
    <property type="entry name" value="SLH"/>
    <property type="match status" value="3"/>
</dbReference>
<evidence type="ECO:0000313" key="3">
    <source>
        <dbReference type="EMBL" id="MBB6670849.1"/>
    </source>
</evidence>
<dbReference type="InterPro" id="IPR051465">
    <property type="entry name" value="Cell_Envelope_Struct_Comp"/>
</dbReference>
<dbReference type="GO" id="GO:0030246">
    <property type="term" value="F:carbohydrate binding"/>
    <property type="evidence" value="ECO:0007669"/>
    <property type="project" value="InterPro"/>
</dbReference>
<dbReference type="Gene3D" id="2.60.40.1190">
    <property type="match status" value="1"/>
</dbReference>
<accession>A0A7X0RRD0</accession>
<gene>
    <name evidence="3" type="ORF">H7C19_09135</name>
</gene>
<dbReference type="Proteomes" id="UP000547209">
    <property type="component" value="Unassembled WGS sequence"/>
</dbReference>
<evidence type="ECO:0000259" key="2">
    <source>
        <dbReference type="PROSITE" id="PS51272"/>
    </source>
</evidence>
<proteinExistence type="predicted"/>
<dbReference type="SUPFAM" id="SSF49344">
    <property type="entry name" value="CBD9-like"/>
    <property type="match status" value="1"/>
</dbReference>
<organism evidence="3 4">
    <name type="scientific">Cohnella nanjingensis</name>
    <dbReference type="NCBI Taxonomy" id="1387779"/>
    <lineage>
        <taxon>Bacteria</taxon>
        <taxon>Bacillati</taxon>
        <taxon>Bacillota</taxon>
        <taxon>Bacilli</taxon>
        <taxon>Bacillales</taxon>
        <taxon>Paenibacillaceae</taxon>
        <taxon>Cohnella</taxon>
    </lineage>
</organism>
<feature type="domain" description="SLH" evidence="2">
    <location>
        <begin position="1576"/>
        <end position="1639"/>
    </location>
</feature>
<dbReference type="EMBL" id="JACJVP010000011">
    <property type="protein sequence ID" value="MBB6670849.1"/>
    <property type="molecule type" value="Genomic_DNA"/>
</dbReference>
<dbReference type="GO" id="GO:0016052">
    <property type="term" value="P:carbohydrate catabolic process"/>
    <property type="evidence" value="ECO:0007669"/>
    <property type="project" value="InterPro"/>
</dbReference>
<evidence type="ECO:0000313" key="4">
    <source>
        <dbReference type="Proteomes" id="UP000547209"/>
    </source>
</evidence>
<dbReference type="GO" id="GO:0004553">
    <property type="term" value="F:hydrolase activity, hydrolyzing O-glycosyl compounds"/>
    <property type="evidence" value="ECO:0007669"/>
    <property type="project" value="InterPro"/>
</dbReference>
<name>A0A7X0RRD0_9BACL</name>
<dbReference type="SUPFAM" id="SSF52317">
    <property type="entry name" value="Class I glutamine amidotransferase-like"/>
    <property type="match status" value="1"/>
</dbReference>
<dbReference type="PANTHER" id="PTHR43308">
    <property type="entry name" value="OUTER MEMBRANE PROTEIN ALPHA-RELATED"/>
    <property type="match status" value="1"/>
</dbReference>
<feature type="domain" description="SLH" evidence="2">
    <location>
        <begin position="1701"/>
        <end position="1756"/>
    </location>
</feature>
<protein>
    <submittedName>
        <fullName evidence="3">S-layer homology domain-containing protein</fullName>
    </submittedName>
</protein>
<keyword evidence="4" id="KW-1185">Reference proteome</keyword>